<proteinExistence type="predicted"/>
<feature type="transmembrane region" description="Helical" evidence="1">
    <location>
        <begin position="38"/>
        <end position="55"/>
    </location>
</feature>
<evidence type="ECO:0000313" key="3">
    <source>
        <dbReference type="Proteomes" id="UP000223913"/>
    </source>
</evidence>
<keyword evidence="1" id="KW-0812">Transmembrane</keyword>
<reference evidence="2 3" key="1">
    <citation type="submission" date="2017-10" db="EMBL/GenBank/DDBJ databases">
        <title>The draft genome sequence of Lewinella nigricans NBRC 102662.</title>
        <authorList>
            <person name="Wang K."/>
        </authorList>
    </citation>
    <scope>NUCLEOTIDE SEQUENCE [LARGE SCALE GENOMIC DNA]</scope>
    <source>
        <strain evidence="2 3">NBRC 102662</strain>
    </source>
</reference>
<dbReference type="EMBL" id="PDUD01000036">
    <property type="protein sequence ID" value="PHN02815.1"/>
    <property type="molecule type" value="Genomic_DNA"/>
</dbReference>
<accession>A0A2D0N2T8</accession>
<gene>
    <name evidence="2" type="ORF">CRP01_29995</name>
</gene>
<comment type="caution">
    <text evidence="2">The sequence shown here is derived from an EMBL/GenBank/DDBJ whole genome shotgun (WGS) entry which is preliminary data.</text>
</comment>
<dbReference type="Proteomes" id="UP000223913">
    <property type="component" value="Unassembled WGS sequence"/>
</dbReference>
<dbReference type="AlphaFoldDB" id="A0A2D0N2T8"/>
<sequence>MSKNLFTEKGIKRLFGLGCLSHLLNFYLRELTLRNQLWTWWLLLIPTLIGATYLFRQLELDSKQSYRNISGFRLKAYQLAIFLFILLGSGIMFGGFLDSVLLGTNYLITKEDVHAENFIVLNAGPLKRGSGPWRKFPRIKISNGRITDEVYISDRYYDASENYPVAVHISYRLGCLGWGTIETVEVKQANRSNHEKGQ</sequence>
<protein>
    <submittedName>
        <fullName evidence="2">Uncharacterized protein</fullName>
    </submittedName>
</protein>
<name>A0A2D0N2T8_FLAN2</name>
<dbReference type="OrthoDB" id="9925891at2"/>
<feature type="transmembrane region" description="Helical" evidence="1">
    <location>
        <begin position="76"/>
        <end position="97"/>
    </location>
</feature>
<evidence type="ECO:0000313" key="2">
    <source>
        <dbReference type="EMBL" id="PHN02815.1"/>
    </source>
</evidence>
<evidence type="ECO:0000256" key="1">
    <source>
        <dbReference type="SAM" id="Phobius"/>
    </source>
</evidence>
<organism evidence="2 3">
    <name type="scientific">Flavilitoribacter nigricans (strain ATCC 23147 / DSM 23189 / NBRC 102662 / NCIMB 1420 / SS-2)</name>
    <name type="common">Lewinella nigricans</name>
    <dbReference type="NCBI Taxonomy" id="1122177"/>
    <lineage>
        <taxon>Bacteria</taxon>
        <taxon>Pseudomonadati</taxon>
        <taxon>Bacteroidota</taxon>
        <taxon>Saprospiria</taxon>
        <taxon>Saprospirales</taxon>
        <taxon>Lewinellaceae</taxon>
        <taxon>Flavilitoribacter</taxon>
    </lineage>
</organism>
<dbReference type="RefSeq" id="WP_099153755.1">
    <property type="nucleotide sequence ID" value="NZ_PDUD01000036.1"/>
</dbReference>
<keyword evidence="3" id="KW-1185">Reference proteome</keyword>
<keyword evidence="1" id="KW-1133">Transmembrane helix</keyword>
<keyword evidence="1" id="KW-0472">Membrane</keyword>